<dbReference type="InterPro" id="IPR002575">
    <property type="entry name" value="Aminoglycoside_PTrfase"/>
</dbReference>
<dbReference type="Proteomes" id="UP000661025">
    <property type="component" value="Unassembled WGS sequence"/>
</dbReference>
<gene>
    <name evidence="2" type="ORF">IHE70_31125</name>
</gene>
<dbReference type="SUPFAM" id="SSF56112">
    <property type="entry name" value="Protein kinase-like (PK-like)"/>
    <property type="match status" value="1"/>
</dbReference>
<comment type="caution">
    <text evidence="2">The sequence shown here is derived from an EMBL/GenBank/DDBJ whole genome shotgun (WGS) entry which is preliminary data.</text>
</comment>
<proteinExistence type="predicted"/>
<dbReference type="AlphaFoldDB" id="A0A927L7K2"/>
<dbReference type="Gene3D" id="3.90.1200.10">
    <property type="match status" value="1"/>
</dbReference>
<dbReference type="GeneID" id="79931483"/>
<organism evidence="2 3">
    <name type="scientific">Streptomyces caniscabiei</name>
    <dbReference type="NCBI Taxonomy" id="2746961"/>
    <lineage>
        <taxon>Bacteria</taxon>
        <taxon>Bacillati</taxon>
        <taxon>Actinomycetota</taxon>
        <taxon>Actinomycetes</taxon>
        <taxon>Kitasatosporales</taxon>
        <taxon>Streptomycetaceae</taxon>
        <taxon>Streptomyces</taxon>
    </lineage>
</organism>
<dbReference type="InterPro" id="IPR011009">
    <property type="entry name" value="Kinase-like_dom_sf"/>
</dbReference>
<evidence type="ECO:0000313" key="2">
    <source>
        <dbReference type="EMBL" id="MBD9727561.1"/>
    </source>
</evidence>
<name>A0A927L7K2_9ACTN</name>
<reference evidence="2" key="1">
    <citation type="submission" date="2020-09" db="EMBL/GenBank/DDBJ databases">
        <title>Streptomyces canutascabiei sp. nov., which causes potato common scab and is distributed across the world.</title>
        <authorList>
            <person name="Nguyen H.P."/>
            <person name="Weisberg A.J."/>
            <person name="Chang J.H."/>
            <person name="Clarke C.R."/>
        </authorList>
    </citation>
    <scope>NUCLEOTIDE SEQUENCE</scope>
    <source>
        <strain evidence="2">ID-01-6.2a</strain>
    </source>
</reference>
<protein>
    <submittedName>
        <fullName evidence="2">Phosphotransferase</fullName>
    </submittedName>
</protein>
<dbReference type="EMBL" id="JACYXT010000016">
    <property type="protein sequence ID" value="MBD9727561.1"/>
    <property type="molecule type" value="Genomic_DNA"/>
</dbReference>
<feature type="domain" description="Aminoglycoside phosphotransferase" evidence="1">
    <location>
        <begin position="22"/>
        <end position="259"/>
    </location>
</feature>
<dbReference type="RefSeq" id="WP_192333743.1">
    <property type="nucleotide sequence ID" value="NZ_CP119182.1"/>
</dbReference>
<sequence>MRSRAGFVADVYGLVGRAWEMAPVARGALGRIWRLSDGSGAAWAVKELLFGCDEEQVAREAALRNAAQGLGIAAPRFHADRDGAYVTRLPESMGGSYVKLYDWVDGREADPRDPENLAWCGRTLALLHRAGEGAKEPVNDWYERCPGEADWAAVCEGARRAGVPWADALERFAATEAVELARHVTPSGGADTVISHLDMRPQNVLVGSSGPALLDWDNAGPVPAARELARAVHVWAGGNDFRADSARLLVRGYLDAGGPAVVEGVESFSLLVATDLNYLRVQAECAIDPQATPEQREFASGQVAGLLGNLPDPAAVSRLARVLAAEW</sequence>
<dbReference type="Pfam" id="PF01636">
    <property type="entry name" value="APH"/>
    <property type="match status" value="1"/>
</dbReference>
<accession>A0A927L7K2</accession>
<evidence type="ECO:0000259" key="1">
    <source>
        <dbReference type="Pfam" id="PF01636"/>
    </source>
</evidence>
<evidence type="ECO:0000313" key="3">
    <source>
        <dbReference type="Proteomes" id="UP000661025"/>
    </source>
</evidence>